<keyword evidence="4 9" id="KW-0812">Transmembrane</keyword>
<dbReference type="CTD" id="10490"/>
<comment type="subcellular location">
    <subcellularLocation>
        <location evidence="1">Membrane</location>
        <topology evidence="1">Single-pass type IV membrane protein</topology>
    </subcellularLocation>
</comment>
<dbReference type="GO" id="GO:0005789">
    <property type="term" value="C:endoplasmic reticulum membrane"/>
    <property type="evidence" value="ECO:0007669"/>
    <property type="project" value="TreeGrafter"/>
</dbReference>
<evidence type="ECO:0000256" key="6">
    <source>
        <dbReference type="ARBA" id="ARBA00022989"/>
    </source>
</evidence>
<dbReference type="GO" id="GO:0031902">
    <property type="term" value="C:late endosome membrane"/>
    <property type="evidence" value="ECO:0007669"/>
    <property type="project" value="TreeGrafter"/>
</dbReference>
<evidence type="ECO:0000313" key="11">
    <source>
        <dbReference type="RefSeq" id="XP_011504153.1"/>
    </source>
</evidence>
<organism evidence="10 11">
    <name type="scientific">Ceratosolen solmsi marchali</name>
    <dbReference type="NCBI Taxonomy" id="326594"/>
    <lineage>
        <taxon>Eukaryota</taxon>
        <taxon>Metazoa</taxon>
        <taxon>Ecdysozoa</taxon>
        <taxon>Arthropoda</taxon>
        <taxon>Hexapoda</taxon>
        <taxon>Insecta</taxon>
        <taxon>Pterygota</taxon>
        <taxon>Neoptera</taxon>
        <taxon>Endopterygota</taxon>
        <taxon>Hymenoptera</taxon>
        <taxon>Apocrita</taxon>
        <taxon>Proctotrupomorpha</taxon>
        <taxon>Chalcidoidea</taxon>
        <taxon>Agaonidae</taxon>
        <taxon>Agaoninae</taxon>
        <taxon>Ceratosolen</taxon>
    </lineage>
</organism>
<feature type="transmembrane region" description="Helical" evidence="9">
    <location>
        <begin position="87"/>
        <end position="108"/>
    </location>
</feature>
<dbReference type="Pfam" id="PF12352">
    <property type="entry name" value="V-SNARE_C"/>
    <property type="match status" value="1"/>
</dbReference>
<dbReference type="SUPFAM" id="SSF58038">
    <property type="entry name" value="SNARE fusion complex"/>
    <property type="match status" value="1"/>
</dbReference>
<dbReference type="KEGG" id="csol:105367220"/>
<dbReference type="Gene3D" id="1.20.5.110">
    <property type="match status" value="1"/>
</dbReference>
<name>A0AAJ6YTN1_9HYME</name>
<dbReference type="CDD" id="cd15890">
    <property type="entry name" value="SNARE_Vti1b"/>
    <property type="match status" value="1"/>
</dbReference>
<evidence type="ECO:0000256" key="9">
    <source>
        <dbReference type="SAM" id="Phobius"/>
    </source>
</evidence>
<evidence type="ECO:0000256" key="4">
    <source>
        <dbReference type="ARBA" id="ARBA00022692"/>
    </source>
</evidence>
<dbReference type="GO" id="GO:0012507">
    <property type="term" value="C:ER to Golgi transport vesicle membrane"/>
    <property type="evidence" value="ECO:0007669"/>
    <property type="project" value="TreeGrafter"/>
</dbReference>
<dbReference type="GO" id="GO:0005829">
    <property type="term" value="C:cytosol"/>
    <property type="evidence" value="ECO:0007669"/>
    <property type="project" value="GOC"/>
</dbReference>
<dbReference type="GeneID" id="105367220"/>
<evidence type="ECO:0000256" key="2">
    <source>
        <dbReference type="ARBA" id="ARBA00006108"/>
    </source>
</evidence>
<dbReference type="GO" id="GO:0005484">
    <property type="term" value="F:SNAP receptor activity"/>
    <property type="evidence" value="ECO:0007669"/>
    <property type="project" value="TreeGrafter"/>
</dbReference>
<keyword evidence="6 9" id="KW-1133">Transmembrane helix</keyword>
<keyword evidence="5" id="KW-0653">Protein transport</keyword>
<dbReference type="GO" id="GO:0048280">
    <property type="term" value="P:vesicle fusion with Golgi apparatus"/>
    <property type="evidence" value="ECO:0007669"/>
    <property type="project" value="TreeGrafter"/>
</dbReference>
<dbReference type="GO" id="GO:0016236">
    <property type="term" value="P:macroautophagy"/>
    <property type="evidence" value="ECO:0007669"/>
    <property type="project" value="TreeGrafter"/>
</dbReference>
<dbReference type="AlphaFoldDB" id="A0AAJ6YTN1"/>
<dbReference type="GO" id="GO:0031201">
    <property type="term" value="C:SNARE complex"/>
    <property type="evidence" value="ECO:0007669"/>
    <property type="project" value="TreeGrafter"/>
</dbReference>
<reference evidence="11" key="1">
    <citation type="submission" date="2025-08" db="UniProtKB">
        <authorList>
            <consortium name="RefSeq"/>
        </authorList>
    </citation>
    <scope>IDENTIFICATION</scope>
</reference>
<dbReference type="GO" id="GO:0006891">
    <property type="term" value="P:intra-Golgi vesicle-mediated transport"/>
    <property type="evidence" value="ECO:0007669"/>
    <property type="project" value="TreeGrafter"/>
</dbReference>
<accession>A0AAJ6YTN1</accession>
<dbReference type="RefSeq" id="XP_011504153.1">
    <property type="nucleotide sequence ID" value="XM_011505851.1"/>
</dbReference>
<dbReference type="PANTHER" id="PTHR21230:SF89">
    <property type="entry name" value="VESICLE TRANSPORT THROUGH INTERACTION WITH T-SNARES HOMOLOG 1B"/>
    <property type="match status" value="1"/>
</dbReference>
<protein>
    <submittedName>
        <fullName evidence="11">Vesicle transport through interaction with t-SNAREs homolog 1B</fullName>
    </submittedName>
</protein>
<evidence type="ECO:0000313" key="10">
    <source>
        <dbReference type="Proteomes" id="UP000695007"/>
    </source>
</evidence>
<dbReference type="Proteomes" id="UP000695007">
    <property type="component" value="Unplaced"/>
</dbReference>
<dbReference type="GO" id="GO:1903076">
    <property type="term" value="P:regulation of protein localization to plasma membrane"/>
    <property type="evidence" value="ECO:0007669"/>
    <property type="project" value="TreeGrafter"/>
</dbReference>
<sequence length="114" mass="12988">MNSDQFAQQRVLLDSRAAIERSNQSVAKSQAISIQTEQIGTEVISELGEQRESLLRTKSRIIETDQELNKSNKILITMKKRILTNKLVLILIILLEIAILGCTVYIKFFKKAKK</sequence>
<proteinExistence type="inferred from homology"/>
<evidence type="ECO:0000256" key="8">
    <source>
        <dbReference type="ARBA" id="ARBA00023136"/>
    </source>
</evidence>
<dbReference type="PANTHER" id="PTHR21230">
    <property type="entry name" value="VESICLE TRANSPORT V-SNARE PROTEIN VTI1-RELATED"/>
    <property type="match status" value="1"/>
</dbReference>
<dbReference type="FunFam" id="1.20.5.110:FF:000002">
    <property type="entry name" value="Vesicle transport through interaction with t-SNAREsB"/>
    <property type="match status" value="1"/>
</dbReference>
<dbReference type="GO" id="GO:0042147">
    <property type="term" value="P:retrograde transport, endosome to Golgi"/>
    <property type="evidence" value="ECO:0007669"/>
    <property type="project" value="TreeGrafter"/>
</dbReference>
<evidence type="ECO:0000256" key="1">
    <source>
        <dbReference type="ARBA" id="ARBA00004211"/>
    </source>
</evidence>
<evidence type="ECO:0000256" key="7">
    <source>
        <dbReference type="ARBA" id="ARBA00023054"/>
    </source>
</evidence>
<dbReference type="GO" id="GO:0015031">
    <property type="term" value="P:protein transport"/>
    <property type="evidence" value="ECO:0007669"/>
    <property type="project" value="UniProtKB-KW"/>
</dbReference>
<keyword evidence="10" id="KW-1185">Reference proteome</keyword>
<gene>
    <name evidence="11" type="primary">LOC105367220</name>
</gene>
<keyword evidence="7" id="KW-0175">Coiled coil</keyword>
<evidence type="ECO:0000256" key="5">
    <source>
        <dbReference type="ARBA" id="ARBA00022927"/>
    </source>
</evidence>
<evidence type="ECO:0000256" key="3">
    <source>
        <dbReference type="ARBA" id="ARBA00022448"/>
    </source>
</evidence>
<dbReference type="GO" id="GO:0006896">
    <property type="term" value="P:Golgi to vacuole transport"/>
    <property type="evidence" value="ECO:0007669"/>
    <property type="project" value="TreeGrafter"/>
</dbReference>
<keyword evidence="8 9" id="KW-0472">Membrane</keyword>
<keyword evidence="3" id="KW-0813">Transport</keyword>
<comment type="similarity">
    <text evidence="2">Belongs to the VTI1 family.</text>
</comment>
<dbReference type="GO" id="GO:0005794">
    <property type="term" value="C:Golgi apparatus"/>
    <property type="evidence" value="ECO:0007669"/>
    <property type="project" value="TreeGrafter"/>
</dbReference>
<dbReference type="GO" id="GO:0000149">
    <property type="term" value="F:SNARE binding"/>
    <property type="evidence" value="ECO:0007669"/>
    <property type="project" value="TreeGrafter"/>
</dbReference>